<protein>
    <recommendedName>
        <fullName evidence="3">AlgX/AlgJ SGNH hydrolase-like domain-containing protein</fullName>
    </recommendedName>
</protein>
<evidence type="ECO:0000313" key="2">
    <source>
        <dbReference type="Proteomes" id="UP000886800"/>
    </source>
</evidence>
<comment type="caution">
    <text evidence="1">The sequence shown here is derived from an EMBL/GenBank/DDBJ whole genome shotgun (WGS) entry which is preliminary data.</text>
</comment>
<evidence type="ECO:0000313" key="1">
    <source>
        <dbReference type="EMBL" id="HIX66029.1"/>
    </source>
</evidence>
<dbReference type="EMBL" id="DXES01000160">
    <property type="protein sequence ID" value="HIX66029.1"/>
    <property type="molecule type" value="Genomic_DNA"/>
</dbReference>
<name>A0A9D2B8F7_9FIRM</name>
<accession>A0A9D2B8F7</accession>
<gene>
    <name evidence="1" type="ORF">H9736_07240</name>
</gene>
<organism evidence="1 2">
    <name type="scientific">Candidatus Anaerotruncus excrementipullorum</name>
    <dbReference type="NCBI Taxonomy" id="2838465"/>
    <lineage>
        <taxon>Bacteria</taxon>
        <taxon>Bacillati</taxon>
        <taxon>Bacillota</taxon>
        <taxon>Clostridia</taxon>
        <taxon>Eubacteriales</taxon>
        <taxon>Oscillospiraceae</taxon>
        <taxon>Anaerotruncus</taxon>
    </lineage>
</organism>
<dbReference type="AlphaFoldDB" id="A0A9D2B8F7"/>
<sequence length="374" mass="42583">MRRRILAGLTALLLFAGPLTLTLTGTWGYALRQLCPQLVPDQVLEDRLSGATWLRQGRFALNGLGGNREQNGVFLGTDGALMLDVQPEDPQISNRNLLGILDFLEDHQRPTYLMLIPTACAIHQSKVPYSEVAPLYDQRQLIDSVYQRASGLVTTIDVYATLFRNQNEYLYYNTEHNLTGLGGYYVYVTAARRLGQSHPRGIEEFSVHHLAEDYYGSLYLRAPYANVTPDRVSAYSFSQFWRTYTMTKWDEEGPRRYYTLYPQERQALEGPMEVLFGGEAPITDIQVKSGDSANNYNQTLLIFGDQSVYSYLPFLLASYERVTVVDTRLATREQLSLLEVSQYSQVLFSYLADQFLNQDQTSLLQALPRLQVED</sequence>
<dbReference type="InterPro" id="IPR025945">
    <property type="entry name" value="DHHW"/>
</dbReference>
<dbReference type="Pfam" id="PF14286">
    <property type="entry name" value="DHHW"/>
    <property type="match status" value="1"/>
</dbReference>
<evidence type="ECO:0008006" key="3">
    <source>
        <dbReference type="Google" id="ProtNLM"/>
    </source>
</evidence>
<reference evidence="1" key="2">
    <citation type="submission" date="2021-04" db="EMBL/GenBank/DDBJ databases">
        <authorList>
            <person name="Gilroy R."/>
        </authorList>
    </citation>
    <scope>NUCLEOTIDE SEQUENCE</scope>
    <source>
        <strain evidence="1">CHK188-5543</strain>
    </source>
</reference>
<proteinExistence type="predicted"/>
<reference evidence="1" key="1">
    <citation type="journal article" date="2021" name="PeerJ">
        <title>Extensive microbial diversity within the chicken gut microbiome revealed by metagenomics and culture.</title>
        <authorList>
            <person name="Gilroy R."/>
            <person name="Ravi A."/>
            <person name="Getino M."/>
            <person name="Pursley I."/>
            <person name="Horton D.L."/>
            <person name="Alikhan N.F."/>
            <person name="Baker D."/>
            <person name="Gharbi K."/>
            <person name="Hall N."/>
            <person name="Watson M."/>
            <person name="Adriaenssens E.M."/>
            <person name="Foster-Nyarko E."/>
            <person name="Jarju S."/>
            <person name="Secka A."/>
            <person name="Antonio M."/>
            <person name="Oren A."/>
            <person name="Chaudhuri R.R."/>
            <person name="La Ragione R."/>
            <person name="Hildebrand F."/>
            <person name="Pallen M.J."/>
        </authorList>
    </citation>
    <scope>NUCLEOTIDE SEQUENCE</scope>
    <source>
        <strain evidence="1">CHK188-5543</strain>
    </source>
</reference>
<dbReference type="Proteomes" id="UP000886800">
    <property type="component" value="Unassembled WGS sequence"/>
</dbReference>